<comment type="caution">
    <text evidence="1">The sequence shown here is derived from an EMBL/GenBank/DDBJ whole genome shotgun (WGS) entry which is preliminary data.</text>
</comment>
<feature type="non-terminal residue" evidence="1">
    <location>
        <position position="1"/>
    </location>
</feature>
<proteinExistence type="predicted"/>
<sequence>PKTKTFAEVMLVTTVTQTQKKSAPKRDEKALLDVVLKGREAPAMVRGLQYFLERVVSRTDAVGSKSEREIVRWGCGVAGDAIVGLSTTTAALDE</sequence>
<reference evidence="1" key="1">
    <citation type="submission" date="2024-09" db="EMBL/GenBank/DDBJ databases">
        <title>Black Yeasts Isolated from many extreme environments.</title>
        <authorList>
            <person name="Coleine C."/>
            <person name="Stajich J.E."/>
            <person name="Selbmann L."/>
        </authorList>
    </citation>
    <scope>NUCLEOTIDE SEQUENCE</scope>
    <source>
        <strain evidence="1">CCFEE 5737</strain>
    </source>
</reference>
<protein>
    <submittedName>
        <fullName evidence="1">Uncharacterized protein</fullName>
    </submittedName>
</protein>
<evidence type="ECO:0000313" key="2">
    <source>
        <dbReference type="Proteomes" id="UP001186974"/>
    </source>
</evidence>
<dbReference type="Proteomes" id="UP001186974">
    <property type="component" value="Unassembled WGS sequence"/>
</dbReference>
<organism evidence="1 2">
    <name type="scientific">Coniosporium uncinatum</name>
    <dbReference type="NCBI Taxonomy" id="93489"/>
    <lineage>
        <taxon>Eukaryota</taxon>
        <taxon>Fungi</taxon>
        <taxon>Dikarya</taxon>
        <taxon>Ascomycota</taxon>
        <taxon>Pezizomycotina</taxon>
        <taxon>Dothideomycetes</taxon>
        <taxon>Dothideomycetes incertae sedis</taxon>
        <taxon>Coniosporium</taxon>
    </lineage>
</organism>
<dbReference type="EMBL" id="JAWDJW010004823">
    <property type="protein sequence ID" value="KAK3071593.1"/>
    <property type="molecule type" value="Genomic_DNA"/>
</dbReference>
<gene>
    <name evidence="1" type="ORF">LTS18_014829</name>
</gene>
<name>A0ACC3DGG5_9PEZI</name>
<evidence type="ECO:0000313" key="1">
    <source>
        <dbReference type="EMBL" id="KAK3071593.1"/>
    </source>
</evidence>
<accession>A0ACC3DGG5</accession>
<keyword evidence="2" id="KW-1185">Reference proteome</keyword>